<dbReference type="Gene3D" id="1.10.1200.10">
    <property type="entry name" value="ACP-like"/>
    <property type="match status" value="1"/>
</dbReference>
<dbReference type="InterPro" id="IPR006162">
    <property type="entry name" value="Ppantetheine_attach_site"/>
</dbReference>
<evidence type="ECO:0000259" key="3">
    <source>
        <dbReference type="PROSITE" id="PS50075"/>
    </source>
</evidence>
<dbReference type="InterPro" id="IPR020845">
    <property type="entry name" value="AMP-binding_CS"/>
</dbReference>
<name>A0ABV1DYC4_9FIRM</name>
<dbReference type="Gene3D" id="3.30.300.30">
    <property type="match status" value="1"/>
</dbReference>
<dbReference type="SUPFAM" id="SSF47336">
    <property type="entry name" value="ACP-like"/>
    <property type="match status" value="1"/>
</dbReference>
<evidence type="ECO:0000256" key="1">
    <source>
        <dbReference type="ARBA" id="ARBA00022450"/>
    </source>
</evidence>
<dbReference type="PROSITE" id="PS00012">
    <property type="entry name" value="PHOSPHOPANTETHEINE"/>
    <property type="match status" value="1"/>
</dbReference>
<dbReference type="NCBIfam" id="TIGR01733">
    <property type="entry name" value="AA-adenyl-dom"/>
    <property type="match status" value="1"/>
</dbReference>
<keyword evidence="2" id="KW-0597">Phosphoprotein</keyword>
<keyword evidence="5" id="KW-1185">Reference proteome</keyword>
<dbReference type="RefSeq" id="WP_349217578.1">
    <property type="nucleotide sequence ID" value="NZ_JBBMFD010000001.1"/>
</dbReference>
<dbReference type="InterPro" id="IPR045851">
    <property type="entry name" value="AMP-bd_C_sf"/>
</dbReference>
<accession>A0ABV1DYC4</accession>
<dbReference type="Pfam" id="PF00550">
    <property type="entry name" value="PP-binding"/>
    <property type="match status" value="1"/>
</dbReference>
<dbReference type="InterPro" id="IPR000873">
    <property type="entry name" value="AMP-dep_synth/lig_dom"/>
</dbReference>
<evidence type="ECO:0000256" key="2">
    <source>
        <dbReference type="ARBA" id="ARBA00022553"/>
    </source>
</evidence>
<keyword evidence="1" id="KW-0596">Phosphopantetheine</keyword>
<dbReference type="PROSITE" id="PS50075">
    <property type="entry name" value="CARRIER"/>
    <property type="match status" value="1"/>
</dbReference>
<dbReference type="Gene3D" id="3.40.50.12780">
    <property type="entry name" value="N-terminal domain of ligase-like"/>
    <property type="match status" value="1"/>
</dbReference>
<sequence length="582" mass="66306">MLQSRFSQMILHKKKEQTAIKFLGNKLSYDWLQHCINRIAKEISMISCPAKQTAAIVLDRSPEMIAAIMAMLQMKITFVPIDPNFPKERIAWILQDAQVDFIVSQMKYKPFFAGIPSCFLDQPSTEETIDDYSQFAGNPLAYVAYTSGTSGNPKGVMVTRKGLANFIEGLAKRIHFEGLHRIACFTTVSFDIFFVESIAALVYGWEIVLASEEEKDNPRKMAKLLMEEKVEILQLTPSRLQLLYNYDSQLASLKSVKILMVGGETFPDSLLTCVKQKTNAKIYNMYGPTECTIWATVSELTDKEHPDIGKPLPNIGVWVVDDTLRPVPTGQIGELCLSGACLAAGYHNQEKRTAQSFCQLPENGMFVYRTGDFVRLLPSGDLEYVGRKDNQIKLHGYRIELEEIEHNLQDHPAIERAIALAEGTEDQKQIVLTYSRVKEKKVRDSELRLWLKNRIPDYMLPARYVEIEDYPFTLNGKVDRKALESLIEKKTAEGYESHAPACDYEQEIWDAIQSVRNQSYGSPPAETTLMELGIDSLSFIRIAVRLEETLGFEFEDRMLDYRLFETVRELSDYVSNQLKKCI</sequence>
<dbReference type="Proteomes" id="UP001489509">
    <property type="component" value="Unassembled WGS sequence"/>
</dbReference>
<proteinExistence type="predicted"/>
<dbReference type="PANTHER" id="PTHR44845:SF6">
    <property type="entry name" value="BETA-ALANINE-ACTIVATING ENZYME"/>
    <property type="match status" value="1"/>
</dbReference>
<dbReference type="PROSITE" id="PS00455">
    <property type="entry name" value="AMP_BINDING"/>
    <property type="match status" value="1"/>
</dbReference>
<comment type="caution">
    <text evidence="4">The sequence shown here is derived from an EMBL/GenBank/DDBJ whole genome shotgun (WGS) entry which is preliminary data.</text>
</comment>
<dbReference type="InterPro" id="IPR036736">
    <property type="entry name" value="ACP-like_sf"/>
</dbReference>
<evidence type="ECO:0000313" key="5">
    <source>
        <dbReference type="Proteomes" id="UP001489509"/>
    </source>
</evidence>
<dbReference type="InterPro" id="IPR010071">
    <property type="entry name" value="AA_adenyl_dom"/>
</dbReference>
<feature type="domain" description="Carrier" evidence="3">
    <location>
        <begin position="499"/>
        <end position="578"/>
    </location>
</feature>
<organism evidence="4 5">
    <name type="scientific">Solibaculum intestinale</name>
    <dbReference type="NCBI Taxonomy" id="3133165"/>
    <lineage>
        <taxon>Bacteria</taxon>
        <taxon>Bacillati</taxon>
        <taxon>Bacillota</taxon>
        <taxon>Clostridia</taxon>
        <taxon>Eubacteriales</taxon>
        <taxon>Oscillospiraceae</taxon>
        <taxon>Solibaculum</taxon>
    </lineage>
</organism>
<dbReference type="CDD" id="cd05930">
    <property type="entry name" value="A_NRPS"/>
    <property type="match status" value="1"/>
</dbReference>
<dbReference type="InterPro" id="IPR042099">
    <property type="entry name" value="ANL_N_sf"/>
</dbReference>
<protein>
    <submittedName>
        <fullName evidence="4">Amino acid adenylation domain-containing protein</fullName>
    </submittedName>
</protein>
<dbReference type="SUPFAM" id="SSF56801">
    <property type="entry name" value="Acetyl-CoA synthetase-like"/>
    <property type="match status" value="1"/>
</dbReference>
<dbReference type="EMBL" id="JBBMFD010000001">
    <property type="protein sequence ID" value="MEQ2439301.1"/>
    <property type="molecule type" value="Genomic_DNA"/>
</dbReference>
<dbReference type="PANTHER" id="PTHR44845">
    <property type="entry name" value="CARRIER DOMAIN-CONTAINING PROTEIN"/>
    <property type="match status" value="1"/>
</dbReference>
<reference evidence="4 5" key="1">
    <citation type="submission" date="2024-03" db="EMBL/GenBank/DDBJ databases">
        <title>Human intestinal bacterial collection.</title>
        <authorList>
            <person name="Pauvert C."/>
            <person name="Hitch T.C.A."/>
            <person name="Clavel T."/>
        </authorList>
    </citation>
    <scope>NUCLEOTIDE SEQUENCE [LARGE SCALE GENOMIC DNA]</scope>
    <source>
        <strain evidence="4 5">CLA-JM-H44</strain>
    </source>
</reference>
<dbReference type="InterPro" id="IPR009081">
    <property type="entry name" value="PP-bd_ACP"/>
</dbReference>
<evidence type="ECO:0000313" key="4">
    <source>
        <dbReference type="EMBL" id="MEQ2439301.1"/>
    </source>
</evidence>
<dbReference type="Pfam" id="PF00501">
    <property type="entry name" value="AMP-binding"/>
    <property type="match status" value="1"/>
</dbReference>
<gene>
    <name evidence="4" type="ORF">WMO26_00495</name>
</gene>